<name>A0A6A4S3I0_SCOMX</name>
<accession>A0A6A4S3I0</accession>
<dbReference type="EMBL" id="VEVO01000019">
    <property type="protein sequence ID" value="KAF0026200.1"/>
    <property type="molecule type" value="Genomic_DNA"/>
</dbReference>
<proteinExistence type="predicted"/>
<reference evidence="1 2" key="1">
    <citation type="submission" date="2019-06" db="EMBL/GenBank/DDBJ databases">
        <title>Draft genomes of female and male turbot (Scophthalmus maximus).</title>
        <authorList>
            <person name="Xu H."/>
            <person name="Xu X.-W."/>
            <person name="Shao C."/>
            <person name="Chen S."/>
        </authorList>
    </citation>
    <scope>NUCLEOTIDE SEQUENCE [LARGE SCALE GENOMIC DNA]</scope>
    <source>
        <strain evidence="1">Ysfricsl-2016a</strain>
        <tissue evidence="1">Blood</tissue>
    </source>
</reference>
<sequence length="91" mass="9724">MRSVTSPVSQGVRVCDRQHLRSRKVKLCSAAFSGHSVLLAGGGPLSCLRRLKSARSEVSCNSSGALRPNRCVQTDQAALSVSAVVPHQRRP</sequence>
<dbReference type="AlphaFoldDB" id="A0A6A4S3I0"/>
<organism evidence="1 2">
    <name type="scientific">Scophthalmus maximus</name>
    <name type="common">Turbot</name>
    <name type="synonym">Psetta maxima</name>
    <dbReference type="NCBI Taxonomy" id="52904"/>
    <lineage>
        <taxon>Eukaryota</taxon>
        <taxon>Metazoa</taxon>
        <taxon>Chordata</taxon>
        <taxon>Craniata</taxon>
        <taxon>Vertebrata</taxon>
        <taxon>Euteleostomi</taxon>
        <taxon>Actinopterygii</taxon>
        <taxon>Neopterygii</taxon>
        <taxon>Teleostei</taxon>
        <taxon>Neoteleostei</taxon>
        <taxon>Acanthomorphata</taxon>
        <taxon>Carangaria</taxon>
        <taxon>Pleuronectiformes</taxon>
        <taxon>Pleuronectoidei</taxon>
        <taxon>Scophthalmidae</taxon>
        <taxon>Scophthalmus</taxon>
    </lineage>
</organism>
<comment type="caution">
    <text evidence="1">The sequence shown here is derived from an EMBL/GenBank/DDBJ whole genome shotgun (WGS) entry which is preliminary data.</text>
</comment>
<gene>
    <name evidence="1" type="ORF">F2P81_020937</name>
</gene>
<evidence type="ECO:0000313" key="2">
    <source>
        <dbReference type="Proteomes" id="UP000438429"/>
    </source>
</evidence>
<dbReference type="Proteomes" id="UP000438429">
    <property type="component" value="Unassembled WGS sequence"/>
</dbReference>
<protein>
    <submittedName>
        <fullName evidence="1">Uncharacterized protein</fullName>
    </submittedName>
</protein>
<evidence type="ECO:0000313" key="1">
    <source>
        <dbReference type="EMBL" id="KAF0026200.1"/>
    </source>
</evidence>